<evidence type="ECO:0000256" key="1">
    <source>
        <dbReference type="SAM" id="MobiDB-lite"/>
    </source>
</evidence>
<feature type="compositionally biased region" description="Polar residues" evidence="1">
    <location>
        <begin position="268"/>
        <end position="278"/>
    </location>
</feature>
<dbReference type="InterPro" id="IPR031534">
    <property type="entry name" value="SPACDR"/>
</dbReference>
<evidence type="ECO:0000313" key="2">
    <source>
        <dbReference type="Ensembl" id="ENSSSCP00015022623.1"/>
    </source>
</evidence>
<reference evidence="2" key="1">
    <citation type="submission" date="2025-08" db="UniProtKB">
        <authorList>
            <consortium name="Ensembl"/>
        </authorList>
    </citation>
    <scope>IDENTIFICATION</scope>
</reference>
<protein>
    <submittedName>
        <fullName evidence="2">TSC22 domain family member 4</fullName>
    </submittedName>
</protein>
<feature type="region of interest" description="Disordered" evidence="1">
    <location>
        <begin position="17"/>
        <end position="69"/>
    </location>
</feature>
<dbReference type="PANTHER" id="PTHR39221:SF1">
    <property type="entry name" value="SPERM ACROSOME DEVELOPMENTAL REGULATOR"/>
    <property type="match status" value="1"/>
</dbReference>
<dbReference type="AlphaFoldDB" id="A0A8D0NQQ8"/>
<evidence type="ECO:0000313" key="3">
    <source>
        <dbReference type="Proteomes" id="UP000694726"/>
    </source>
</evidence>
<feature type="region of interest" description="Disordered" evidence="1">
    <location>
        <begin position="257"/>
        <end position="285"/>
    </location>
</feature>
<dbReference type="Ensembl" id="ENSSSCT00015056444.1">
    <property type="protein sequence ID" value="ENSSSCP00015022623.1"/>
    <property type="gene ID" value="ENSSSCG00015042032.1"/>
</dbReference>
<organism evidence="2 3">
    <name type="scientific">Sus scrofa</name>
    <name type="common">Pig</name>
    <dbReference type="NCBI Taxonomy" id="9823"/>
    <lineage>
        <taxon>Eukaryota</taxon>
        <taxon>Metazoa</taxon>
        <taxon>Chordata</taxon>
        <taxon>Craniata</taxon>
        <taxon>Vertebrata</taxon>
        <taxon>Euteleostomi</taxon>
        <taxon>Mammalia</taxon>
        <taxon>Eutheria</taxon>
        <taxon>Laurasiatheria</taxon>
        <taxon>Artiodactyla</taxon>
        <taxon>Suina</taxon>
        <taxon>Suidae</taxon>
        <taxon>Sus</taxon>
    </lineage>
</organism>
<name>A0A8D0NQQ8_PIG</name>
<dbReference type="Proteomes" id="UP000694726">
    <property type="component" value="Unplaced"/>
</dbReference>
<sequence>MAQPGVCVKSLVSSYETRVGGTAPGPPRKRGCVSSPCSPRGASPIRGASGPPPHRGLGGPGQRPSPRRGMDKTLLSLILYCHSGSGSLVGIDNKIEQAMVFFWRHQAKSAVGEHSDSKKNASKVEKIPKVVETLKVVEASKEAKVSKVDVSSKVADPCVVAKTTTGRAEKEAGQGRRSLLQLPRTAVKSVSTLMVSALQSGWRMCSWKSSVSSTSVASQMKTRSPLESREAEMLREVYLVLWAIRKQLRQLARRQERRRRRHIRAHTCPQTDPVQSLKQDARSPL</sequence>
<dbReference type="Pfam" id="PF15775">
    <property type="entry name" value="DUF4703"/>
    <property type="match status" value="1"/>
</dbReference>
<dbReference type="PANTHER" id="PTHR39221">
    <property type="entry name" value="CHROMOSOME 7 OPEN READING FRAME 61"/>
    <property type="match status" value="1"/>
</dbReference>
<accession>A0A8D0NQQ8</accession>
<gene>
    <name evidence="2" type="primary">LOC100514038</name>
</gene>
<proteinExistence type="predicted"/>